<feature type="domain" description="AMP-activated protein kinase glycogen-binding" evidence="2">
    <location>
        <begin position="1"/>
        <end position="28"/>
    </location>
</feature>
<evidence type="ECO:0000259" key="2">
    <source>
        <dbReference type="Pfam" id="PF16561"/>
    </source>
</evidence>
<dbReference type="OrthoDB" id="531008at2759"/>
<proteinExistence type="predicted"/>
<name>A0A086LD25_TOXGO</name>
<dbReference type="Pfam" id="PF16561">
    <property type="entry name" value="AMPK1_CBM"/>
    <property type="match status" value="1"/>
</dbReference>
<dbReference type="Proteomes" id="UP000028838">
    <property type="component" value="Unassembled WGS sequence"/>
</dbReference>
<dbReference type="EMBL" id="AEYH02000530">
    <property type="protein sequence ID" value="KFG54543.1"/>
    <property type="molecule type" value="Genomic_DNA"/>
</dbReference>
<dbReference type="GO" id="GO:0016301">
    <property type="term" value="F:kinase activity"/>
    <property type="evidence" value="ECO:0007669"/>
    <property type="project" value="UniProtKB-KW"/>
</dbReference>
<keyword evidence="3" id="KW-0418">Kinase</keyword>
<dbReference type="CDD" id="cd02859">
    <property type="entry name" value="E_set_AMPKbeta_like_N"/>
    <property type="match status" value="1"/>
</dbReference>
<evidence type="ECO:0000313" key="3">
    <source>
        <dbReference type="EMBL" id="KFG54543.1"/>
    </source>
</evidence>
<evidence type="ECO:0000256" key="1">
    <source>
        <dbReference type="SAM" id="MobiDB-lite"/>
    </source>
</evidence>
<comment type="caution">
    <text evidence="3">The sequence shown here is derived from an EMBL/GenBank/DDBJ whole genome shotgun (WGS) entry which is preliminary data.</text>
</comment>
<accession>A0A086LD25</accession>
<feature type="non-terminal residue" evidence="3">
    <location>
        <position position="1"/>
    </location>
</feature>
<evidence type="ECO:0000313" key="4">
    <source>
        <dbReference type="Proteomes" id="UP000028838"/>
    </source>
</evidence>
<sequence length="247" mass="26845">VDDQWKYAPDQQTQTDEHGNVNNVLDISSFTHFNFKVLPENEQASLMAQAQRRAPVASCFSQARRAVYHQRVPEPSEYSSDAPPIPILLGRSTQVARDPPPQPGKGVPLHCLANHLFHDALSPSVFGSHTSCIATTHRWQIDNARPTSGQRYTTYIYVTVNPLYPFASPHEEGDAERDREADAEAEAAAIIAAACPSAVANLLVFRGETNNRKPVDSFCGSPGDAAKAGESGEEFAEEDGETPSVSS</sequence>
<dbReference type="VEuPathDB" id="ToxoDB:TGFOU_268960B"/>
<gene>
    <name evidence="3" type="ORF">TGFOU_268960B</name>
</gene>
<keyword evidence="3" id="KW-0808">Transferase</keyword>
<protein>
    <submittedName>
        <fullName evidence="3">Putative 5'-AMP-activated protein kinase subunit beta-1 family protein</fullName>
    </submittedName>
</protein>
<reference evidence="3 4" key="1">
    <citation type="submission" date="2014-07" db="EMBL/GenBank/DDBJ databases">
        <authorList>
            <person name="Sibley D."/>
            <person name="Venepally P."/>
            <person name="Karamycheva S."/>
            <person name="Hadjithomas M."/>
            <person name="Khan A."/>
            <person name="Brunk B."/>
            <person name="Roos D."/>
            <person name="Caler E."/>
            <person name="Lorenzi H."/>
        </authorList>
    </citation>
    <scope>NUCLEOTIDE SEQUENCE [LARGE SCALE GENOMIC DNA]</scope>
    <source>
        <strain evidence="3 4">FOU</strain>
    </source>
</reference>
<feature type="compositionally biased region" description="Acidic residues" evidence="1">
    <location>
        <begin position="231"/>
        <end position="241"/>
    </location>
</feature>
<organism evidence="3 4">
    <name type="scientific">Toxoplasma gondii FOU</name>
    <dbReference type="NCBI Taxonomy" id="943167"/>
    <lineage>
        <taxon>Eukaryota</taxon>
        <taxon>Sar</taxon>
        <taxon>Alveolata</taxon>
        <taxon>Apicomplexa</taxon>
        <taxon>Conoidasida</taxon>
        <taxon>Coccidia</taxon>
        <taxon>Eucoccidiorida</taxon>
        <taxon>Eimeriorina</taxon>
        <taxon>Sarcocystidae</taxon>
        <taxon>Toxoplasma</taxon>
    </lineage>
</organism>
<dbReference type="AlphaFoldDB" id="A0A086LD25"/>
<dbReference type="InterPro" id="IPR032640">
    <property type="entry name" value="AMPK1_CBM"/>
</dbReference>
<feature type="region of interest" description="Disordered" evidence="1">
    <location>
        <begin position="211"/>
        <end position="247"/>
    </location>
</feature>